<feature type="transmembrane region" description="Helical" evidence="1">
    <location>
        <begin position="62"/>
        <end position="78"/>
    </location>
</feature>
<dbReference type="EMBL" id="JAYGHX010000003">
    <property type="protein sequence ID" value="MEA5390865.1"/>
    <property type="molecule type" value="Genomic_DNA"/>
</dbReference>
<keyword evidence="1" id="KW-0472">Membrane</keyword>
<sequence length="85" mass="9093">MGSDPNRSLDPALRQRLLSEARTPWRGLRRALWFALVASAGLGLATMALRASAGSEVASGDLLIQIGAVALFGGLLWFDRNRLDG</sequence>
<keyword evidence="3" id="KW-1185">Reference proteome</keyword>
<gene>
    <name evidence="2" type="ORF">VB738_06280</name>
</gene>
<protein>
    <submittedName>
        <fullName evidence="2">DUF3493 domain-containing protein</fullName>
    </submittedName>
</protein>
<dbReference type="Proteomes" id="UP001304461">
    <property type="component" value="Unassembled WGS sequence"/>
</dbReference>
<evidence type="ECO:0000313" key="3">
    <source>
        <dbReference type="Proteomes" id="UP001304461"/>
    </source>
</evidence>
<organism evidence="2 3">
    <name type="scientific">Cyanobium gracile UHCC 0139</name>
    <dbReference type="NCBI Taxonomy" id="3110308"/>
    <lineage>
        <taxon>Bacteria</taxon>
        <taxon>Bacillati</taxon>
        <taxon>Cyanobacteriota</taxon>
        <taxon>Cyanophyceae</taxon>
        <taxon>Synechococcales</taxon>
        <taxon>Prochlorococcaceae</taxon>
        <taxon>Cyanobium</taxon>
    </lineage>
</organism>
<proteinExistence type="predicted"/>
<keyword evidence="1" id="KW-0812">Transmembrane</keyword>
<evidence type="ECO:0000256" key="1">
    <source>
        <dbReference type="SAM" id="Phobius"/>
    </source>
</evidence>
<dbReference type="Pfam" id="PF11998">
    <property type="entry name" value="DUF3493"/>
    <property type="match status" value="1"/>
</dbReference>
<reference evidence="2 3" key="1">
    <citation type="submission" date="2023-12" db="EMBL/GenBank/DDBJ databases">
        <title>Baltic Sea Cyanobacteria.</title>
        <authorList>
            <person name="Delbaje E."/>
            <person name="Fewer D.P."/>
            <person name="Shishido T.K."/>
        </authorList>
    </citation>
    <scope>NUCLEOTIDE SEQUENCE [LARGE SCALE GENOMIC DNA]</scope>
    <source>
        <strain evidence="2 3">UHCC 0139</strain>
    </source>
</reference>
<evidence type="ECO:0000313" key="2">
    <source>
        <dbReference type="EMBL" id="MEA5390865.1"/>
    </source>
</evidence>
<dbReference type="InterPro" id="IPR021883">
    <property type="entry name" value="LPA1-like"/>
</dbReference>
<keyword evidence="1" id="KW-1133">Transmembrane helix</keyword>
<dbReference type="RefSeq" id="WP_323304945.1">
    <property type="nucleotide sequence ID" value="NZ_JAYGHX010000003.1"/>
</dbReference>
<name>A0ABU5RSX2_9CYAN</name>
<feature type="transmembrane region" description="Helical" evidence="1">
    <location>
        <begin position="31"/>
        <end position="50"/>
    </location>
</feature>
<accession>A0ABU5RSX2</accession>
<comment type="caution">
    <text evidence="2">The sequence shown here is derived from an EMBL/GenBank/DDBJ whole genome shotgun (WGS) entry which is preliminary data.</text>
</comment>